<evidence type="ECO:0000313" key="2">
    <source>
        <dbReference type="Proteomes" id="UP000437748"/>
    </source>
</evidence>
<dbReference type="OrthoDB" id="9758578at2"/>
<dbReference type="AlphaFoldDB" id="A0A6N6VX37"/>
<evidence type="ECO:0000313" key="1">
    <source>
        <dbReference type="EMBL" id="KAB8040569.1"/>
    </source>
</evidence>
<dbReference type="EMBL" id="WFLM01000001">
    <property type="protein sequence ID" value="KAB8040569.1"/>
    <property type="molecule type" value="Genomic_DNA"/>
</dbReference>
<gene>
    <name evidence="1" type="ORF">GCL60_01225</name>
</gene>
<comment type="caution">
    <text evidence="1">The sequence shown here is derived from an EMBL/GenBank/DDBJ whole genome shotgun (WGS) entry which is preliminary data.</text>
</comment>
<proteinExistence type="predicted"/>
<name>A0A6N6VX37_9BACT</name>
<dbReference type="RefSeq" id="WP_153418084.1">
    <property type="nucleotide sequence ID" value="NZ_WFLM01000001.1"/>
</dbReference>
<reference evidence="1 2" key="1">
    <citation type="submission" date="2019-10" db="EMBL/GenBank/DDBJ databases">
        <title>New species of Slilvanegrellaceae.</title>
        <authorList>
            <person name="Pitt A."/>
            <person name="Hahn M.W."/>
        </authorList>
    </citation>
    <scope>NUCLEOTIDE SEQUENCE [LARGE SCALE GENOMIC DNA]</scope>
    <source>
        <strain evidence="1 2">SP-Ram-0.45-NSY-1</strain>
    </source>
</reference>
<organism evidence="1 2">
    <name type="scientific">Silvanigrella paludirubra</name>
    <dbReference type="NCBI Taxonomy" id="2499159"/>
    <lineage>
        <taxon>Bacteria</taxon>
        <taxon>Pseudomonadati</taxon>
        <taxon>Bdellovibrionota</taxon>
        <taxon>Oligoflexia</taxon>
        <taxon>Silvanigrellales</taxon>
        <taxon>Silvanigrellaceae</taxon>
        <taxon>Silvanigrella</taxon>
    </lineage>
</organism>
<dbReference type="Proteomes" id="UP000437748">
    <property type="component" value="Unassembled WGS sequence"/>
</dbReference>
<sequence length="345" mass="40597">MLDLNSFKKIMDSLFISKDFYEFSFDKEIQASLDYLSSNNALLSIEKDPYWPKWNSPWWHMSLLHEMNETKKIPEKVILKMIIALNNLPIQYFPIYEEELPKNINKIRDTSCHCALGNMYQIIHKYGIDVDKELPWIKPWFYKYQMQDGGLNCDEKAYHQTDECPSSMVGTIAAFEAILLNQTRPRTLEEIKFLDKGGDFLLGRKLMFGSKTKFNADEKDNEQKWLLPCFPRFYHYDIIRGLNALLNWSLFCHKEIPLAIISPVILNLVERFPDGFIRNLRLSYEAEGSYLFDYEKKVNIRTDAELFPLLKETSKIGNISPFLSKQWNECKSKINLLLDKNLILN</sequence>
<protein>
    <submittedName>
        <fullName evidence="1">Uncharacterized protein</fullName>
    </submittedName>
</protein>
<accession>A0A6N6VX37</accession>
<keyword evidence="2" id="KW-1185">Reference proteome</keyword>